<dbReference type="RefSeq" id="WP_289163176.1">
    <property type="nucleotide sequence ID" value="NZ_JASZZN010000006.1"/>
</dbReference>
<organism evidence="2 3">
    <name type="scientific">Roseiconus lacunae</name>
    <dbReference type="NCBI Taxonomy" id="2605694"/>
    <lineage>
        <taxon>Bacteria</taxon>
        <taxon>Pseudomonadati</taxon>
        <taxon>Planctomycetota</taxon>
        <taxon>Planctomycetia</taxon>
        <taxon>Pirellulales</taxon>
        <taxon>Pirellulaceae</taxon>
        <taxon>Roseiconus</taxon>
    </lineage>
</organism>
<gene>
    <name evidence="2" type="ORF">QTN89_09585</name>
</gene>
<sequence length="377" mass="41678">MNHPPEETQEDFDVVVVGAGAAGVGVAIALKHAGVDNFVVIDRHSVGASFAAWPAETRFITPSFPTNSIGMLDLNSIAIGVSPAFSLEVEHPTGEEYAAHLKGVAQFFELPIREGTNVRRVTKVGDRFRIDIDEQTLRANHVIWAAGEFQYPRHSTFNGSELCRHTATIASYGELEGDDFIIIGGYESGVDAAYHLASHDKQIRLFDTGCPWKDESSDPSVALSTYSLERMREEWFEEQVELFPHTPIASVTRVEGGYEVNALDGRWFSTPTAPLFAGGFEGSCKLVADLFERREDGYPALTDHDESTIVPGLFLCGPAVRHDHHVFCFIYKYRQRFAVVAKAIATSLGLAAEELENYRKWGMYLDDLSCCGEECVC</sequence>
<evidence type="ECO:0000256" key="1">
    <source>
        <dbReference type="ARBA" id="ARBA00023002"/>
    </source>
</evidence>
<accession>A0ABT7PGR8</accession>
<dbReference type="PRINTS" id="PR00368">
    <property type="entry name" value="FADPNR"/>
</dbReference>
<dbReference type="Gene3D" id="3.50.50.60">
    <property type="entry name" value="FAD/NAD(P)-binding domain"/>
    <property type="match status" value="2"/>
</dbReference>
<name>A0ABT7PGR8_9BACT</name>
<dbReference type="Proteomes" id="UP001239462">
    <property type="component" value="Unassembled WGS sequence"/>
</dbReference>
<comment type="caution">
    <text evidence="2">The sequence shown here is derived from an EMBL/GenBank/DDBJ whole genome shotgun (WGS) entry which is preliminary data.</text>
</comment>
<dbReference type="PANTHER" id="PTHR43539">
    <property type="entry name" value="FLAVIN-BINDING MONOOXYGENASE-LIKE PROTEIN (AFU_ORTHOLOGUE AFUA_4G09220)"/>
    <property type="match status" value="1"/>
</dbReference>
<keyword evidence="3" id="KW-1185">Reference proteome</keyword>
<dbReference type="EMBL" id="JASZZN010000006">
    <property type="protein sequence ID" value="MDM4015680.1"/>
    <property type="molecule type" value="Genomic_DNA"/>
</dbReference>
<dbReference type="Pfam" id="PF13738">
    <property type="entry name" value="Pyr_redox_3"/>
    <property type="match status" value="1"/>
</dbReference>
<reference evidence="2 3" key="1">
    <citation type="submission" date="2023-06" db="EMBL/GenBank/DDBJ databases">
        <title>Roseiconus lacunae JC819 isolated from Gulf of Mannar region, Tamil Nadu.</title>
        <authorList>
            <person name="Pk S."/>
            <person name="Ch S."/>
            <person name="Ch V.R."/>
        </authorList>
    </citation>
    <scope>NUCLEOTIDE SEQUENCE [LARGE SCALE GENOMIC DNA]</scope>
    <source>
        <strain evidence="2 3">JC819</strain>
    </source>
</reference>
<dbReference type="SUPFAM" id="SSF51905">
    <property type="entry name" value="FAD/NAD(P)-binding domain"/>
    <property type="match status" value="1"/>
</dbReference>
<dbReference type="PRINTS" id="PR00469">
    <property type="entry name" value="PNDRDTASEII"/>
</dbReference>
<evidence type="ECO:0000313" key="2">
    <source>
        <dbReference type="EMBL" id="MDM4015680.1"/>
    </source>
</evidence>
<dbReference type="InterPro" id="IPR050982">
    <property type="entry name" value="Auxin_biosynth/cation_transpt"/>
</dbReference>
<proteinExistence type="predicted"/>
<keyword evidence="1" id="KW-0560">Oxidoreductase</keyword>
<dbReference type="PANTHER" id="PTHR43539:SF89">
    <property type="entry name" value="NAD(P)-BINDING DOMAIN-CONTAINING PROTEIN"/>
    <property type="match status" value="1"/>
</dbReference>
<protein>
    <submittedName>
        <fullName evidence="2">NAD(P)-binding domain-containing protein</fullName>
    </submittedName>
</protein>
<dbReference type="InterPro" id="IPR036188">
    <property type="entry name" value="FAD/NAD-bd_sf"/>
</dbReference>
<evidence type="ECO:0000313" key="3">
    <source>
        <dbReference type="Proteomes" id="UP001239462"/>
    </source>
</evidence>